<evidence type="ECO:0000256" key="1">
    <source>
        <dbReference type="ARBA" id="ARBA00001971"/>
    </source>
</evidence>
<keyword evidence="11 14" id="KW-0503">Monooxygenase</keyword>
<comment type="caution">
    <text evidence="15">The sequence shown here is derived from an EMBL/GenBank/DDBJ whole genome shotgun (WGS) entry which is preliminary data.</text>
</comment>
<dbReference type="PANTHER" id="PTHR24292:SF54">
    <property type="entry name" value="CYP9F3-RELATED"/>
    <property type="match status" value="1"/>
</dbReference>
<keyword evidence="12" id="KW-0472">Membrane</keyword>
<reference evidence="15 16" key="1">
    <citation type="journal article" date="2021" name="BMC Biol.">
        <title>Horizontally acquired antibacterial genes associated with adaptive radiation of ladybird beetles.</title>
        <authorList>
            <person name="Li H.S."/>
            <person name="Tang X.F."/>
            <person name="Huang Y.H."/>
            <person name="Xu Z.Y."/>
            <person name="Chen M.L."/>
            <person name="Du X.Y."/>
            <person name="Qiu B.Y."/>
            <person name="Chen P.T."/>
            <person name="Zhang W."/>
            <person name="Slipinski A."/>
            <person name="Escalona H.E."/>
            <person name="Waterhouse R.M."/>
            <person name="Zwick A."/>
            <person name="Pang H."/>
        </authorList>
    </citation>
    <scope>NUCLEOTIDE SEQUENCE [LARGE SCALE GENOMIC DNA]</scope>
    <source>
        <strain evidence="15">SYSU2018</strain>
    </source>
</reference>
<evidence type="ECO:0000256" key="12">
    <source>
        <dbReference type="ARBA" id="ARBA00023136"/>
    </source>
</evidence>
<evidence type="ECO:0008006" key="17">
    <source>
        <dbReference type="Google" id="ProtNLM"/>
    </source>
</evidence>
<evidence type="ECO:0000256" key="8">
    <source>
        <dbReference type="ARBA" id="ARBA00022848"/>
    </source>
</evidence>
<evidence type="ECO:0000256" key="11">
    <source>
        <dbReference type="ARBA" id="ARBA00023033"/>
    </source>
</evidence>
<keyword evidence="10 13" id="KW-0408">Iron</keyword>
<gene>
    <name evidence="15" type="ORF">HHI36_015301</name>
</gene>
<keyword evidence="9 14" id="KW-0560">Oxidoreductase</keyword>
<evidence type="ECO:0000256" key="5">
    <source>
        <dbReference type="ARBA" id="ARBA00022617"/>
    </source>
</evidence>
<keyword evidence="16" id="KW-1185">Reference proteome</keyword>
<keyword evidence="8" id="KW-0492">Microsome</keyword>
<evidence type="ECO:0000313" key="16">
    <source>
        <dbReference type="Proteomes" id="UP001516400"/>
    </source>
</evidence>
<evidence type="ECO:0000256" key="6">
    <source>
        <dbReference type="ARBA" id="ARBA00022723"/>
    </source>
</evidence>
<comment type="subcellular location">
    <subcellularLocation>
        <location evidence="3">Endoplasmic reticulum membrane</location>
        <topology evidence="3">Peripheral membrane protein</topology>
    </subcellularLocation>
    <subcellularLocation>
        <location evidence="2">Microsome membrane</location>
        <topology evidence="2">Peripheral membrane protein</topology>
    </subcellularLocation>
</comment>
<proteinExistence type="inferred from homology"/>
<dbReference type="InterPro" id="IPR002401">
    <property type="entry name" value="Cyt_P450_E_grp-I"/>
</dbReference>
<feature type="binding site" description="axial binding residue" evidence="13">
    <location>
        <position position="239"/>
    </location>
    <ligand>
        <name>heme</name>
        <dbReference type="ChEBI" id="CHEBI:30413"/>
    </ligand>
    <ligandPart>
        <name>Fe</name>
        <dbReference type="ChEBI" id="CHEBI:18248"/>
    </ligandPart>
</feature>
<dbReference type="AlphaFoldDB" id="A0ABD2N6E5"/>
<dbReference type="GO" id="GO:0004497">
    <property type="term" value="F:monooxygenase activity"/>
    <property type="evidence" value="ECO:0007669"/>
    <property type="project" value="UniProtKB-KW"/>
</dbReference>
<dbReference type="EMBL" id="JABFTP020000062">
    <property type="protein sequence ID" value="KAL3273875.1"/>
    <property type="molecule type" value="Genomic_DNA"/>
</dbReference>
<accession>A0ABD2N6E5</accession>
<sequence length="299" mass="35266">MLESPMFDNEVSSFFRKIIKETVEYRRTNHIERPDMLHLLMHAKKRTPKTNESINTEEGNAIDRNHFKFNEQQADTSVGLSLEDITSQAIFFFFAGYDTVATVLCFMSYELAINPHIQQKLIEELDEFRPKNNLLTNDSLSKLTYLDMVLSETLRKWSPNVIIDRQCVKQYEIQPEHPDEKSVNLTTDDVLWIPIWALHHDPKYWNKPDEFDPERFSPRNKNKIIPYTYLPFGIGARNCIGSRFVLMEVKTFFYGLLEHFTIVPIRKSTIPVKLKKETFFVDSKDGFWFGLKKRDTRNL</sequence>
<keyword evidence="6 13" id="KW-0479">Metal-binding</keyword>
<dbReference type="PRINTS" id="PR00463">
    <property type="entry name" value="EP450I"/>
</dbReference>
<keyword evidence="5 13" id="KW-0349">Heme</keyword>
<dbReference type="PROSITE" id="PS00086">
    <property type="entry name" value="CYTOCHROME_P450"/>
    <property type="match status" value="1"/>
</dbReference>
<protein>
    <recommendedName>
        <fullName evidence="17">Cytochrome P450</fullName>
    </recommendedName>
</protein>
<comment type="cofactor">
    <cofactor evidence="1 13">
        <name>heme</name>
        <dbReference type="ChEBI" id="CHEBI:30413"/>
    </cofactor>
</comment>
<keyword evidence="7" id="KW-0256">Endoplasmic reticulum</keyword>
<evidence type="ECO:0000313" key="15">
    <source>
        <dbReference type="EMBL" id="KAL3273875.1"/>
    </source>
</evidence>
<evidence type="ECO:0000256" key="4">
    <source>
        <dbReference type="ARBA" id="ARBA00010617"/>
    </source>
</evidence>
<dbReference type="Gene3D" id="1.10.630.10">
    <property type="entry name" value="Cytochrome P450"/>
    <property type="match status" value="1"/>
</dbReference>
<evidence type="ECO:0000256" key="3">
    <source>
        <dbReference type="ARBA" id="ARBA00004406"/>
    </source>
</evidence>
<evidence type="ECO:0000256" key="9">
    <source>
        <dbReference type="ARBA" id="ARBA00023002"/>
    </source>
</evidence>
<dbReference type="InterPro" id="IPR050476">
    <property type="entry name" value="Insect_CytP450_Detox"/>
</dbReference>
<dbReference type="SUPFAM" id="SSF48264">
    <property type="entry name" value="Cytochrome P450"/>
    <property type="match status" value="1"/>
</dbReference>
<dbReference type="InterPro" id="IPR001128">
    <property type="entry name" value="Cyt_P450"/>
</dbReference>
<evidence type="ECO:0000256" key="2">
    <source>
        <dbReference type="ARBA" id="ARBA00004174"/>
    </source>
</evidence>
<dbReference type="GO" id="GO:0005789">
    <property type="term" value="C:endoplasmic reticulum membrane"/>
    <property type="evidence" value="ECO:0007669"/>
    <property type="project" value="UniProtKB-SubCell"/>
</dbReference>
<comment type="similarity">
    <text evidence="4 14">Belongs to the cytochrome P450 family.</text>
</comment>
<dbReference type="PRINTS" id="PR00385">
    <property type="entry name" value="P450"/>
</dbReference>
<evidence type="ECO:0000256" key="10">
    <source>
        <dbReference type="ARBA" id="ARBA00023004"/>
    </source>
</evidence>
<dbReference type="Proteomes" id="UP001516400">
    <property type="component" value="Unassembled WGS sequence"/>
</dbReference>
<organism evidence="15 16">
    <name type="scientific">Cryptolaemus montrouzieri</name>
    <dbReference type="NCBI Taxonomy" id="559131"/>
    <lineage>
        <taxon>Eukaryota</taxon>
        <taxon>Metazoa</taxon>
        <taxon>Ecdysozoa</taxon>
        <taxon>Arthropoda</taxon>
        <taxon>Hexapoda</taxon>
        <taxon>Insecta</taxon>
        <taxon>Pterygota</taxon>
        <taxon>Neoptera</taxon>
        <taxon>Endopterygota</taxon>
        <taxon>Coleoptera</taxon>
        <taxon>Polyphaga</taxon>
        <taxon>Cucujiformia</taxon>
        <taxon>Coccinelloidea</taxon>
        <taxon>Coccinellidae</taxon>
        <taxon>Scymninae</taxon>
        <taxon>Scymnini</taxon>
        <taxon>Cryptolaemus</taxon>
    </lineage>
</organism>
<evidence type="ECO:0000256" key="7">
    <source>
        <dbReference type="ARBA" id="ARBA00022824"/>
    </source>
</evidence>
<dbReference type="InterPro" id="IPR017972">
    <property type="entry name" value="Cyt_P450_CS"/>
</dbReference>
<dbReference type="GO" id="GO:0046872">
    <property type="term" value="F:metal ion binding"/>
    <property type="evidence" value="ECO:0007669"/>
    <property type="project" value="UniProtKB-KW"/>
</dbReference>
<evidence type="ECO:0000256" key="13">
    <source>
        <dbReference type="PIRSR" id="PIRSR602401-1"/>
    </source>
</evidence>
<dbReference type="InterPro" id="IPR036396">
    <property type="entry name" value="Cyt_P450_sf"/>
</dbReference>
<evidence type="ECO:0000256" key="14">
    <source>
        <dbReference type="RuleBase" id="RU000461"/>
    </source>
</evidence>
<dbReference type="Pfam" id="PF00067">
    <property type="entry name" value="p450"/>
    <property type="match status" value="1"/>
</dbReference>
<name>A0ABD2N6E5_9CUCU</name>
<dbReference type="PANTHER" id="PTHR24292">
    <property type="entry name" value="CYTOCHROME P450"/>
    <property type="match status" value="1"/>
</dbReference>